<dbReference type="SUPFAM" id="SSF52833">
    <property type="entry name" value="Thioredoxin-like"/>
    <property type="match status" value="1"/>
</dbReference>
<reference evidence="4 5" key="1">
    <citation type="journal article" date="2017" name="Mol. Biol. Evol.">
        <title>The 4-celled Tetrabaena socialis nuclear genome reveals the essential components for genetic control of cell number at the origin of multicellularity in the volvocine lineage.</title>
        <authorList>
            <person name="Featherston J."/>
            <person name="Arakaki Y."/>
            <person name="Hanschen E.R."/>
            <person name="Ferris P.J."/>
            <person name="Michod R.E."/>
            <person name="Olson B.J.S.C."/>
            <person name="Nozaki H."/>
            <person name="Durand P.M."/>
        </authorList>
    </citation>
    <scope>NUCLEOTIDE SEQUENCE [LARGE SCALE GENOMIC DNA]</scope>
    <source>
        <strain evidence="4 5">NIES-571</strain>
    </source>
</reference>
<protein>
    <submittedName>
        <fullName evidence="4">Phosducin-like protein 3</fullName>
    </submittedName>
</protein>
<feature type="domain" description="Thioredoxin" evidence="3">
    <location>
        <begin position="97"/>
        <end position="179"/>
    </location>
</feature>
<keyword evidence="1" id="KW-0175">Coiled coil</keyword>
<dbReference type="CDD" id="cd02989">
    <property type="entry name" value="Phd_like_TxnDC9"/>
    <property type="match status" value="1"/>
</dbReference>
<dbReference type="EMBL" id="PGGS01000724">
    <property type="protein sequence ID" value="PNH02094.1"/>
    <property type="molecule type" value="Genomic_DNA"/>
</dbReference>
<dbReference type="AlphaFoldDB" id="A0A2J7ZP94"/>
<feature type="coiled-coil region" evidence="1">
    <location>
        <begin position="58"/>
        <end position="85"/>
    </location>
</feature>
<evidence type="ECO:0000256" key="1">
    <source>
        <dbReference type="SAM" id="Coils"/>
    </source>
</evidence>
<evidence type="ECO:0000313" key="4">
    <source>
        <dbReference type="EMBL" id="PNH02094.1"/>
    </source>
</evidence>
<proteinExistence type="predicted"/>
<accession>A0A2J7ZP94</accession>
<gene>
    <name evidence="4" type="ORF">TSOC_011960</name>
</gene>
<keyword evidence="5" id="KW-1185">Reference proteome</keyword>
<dbReference type="InterPro" id="IPR036249">
    <property type="entry name" value="Thioredoxin-like_sf"/>
</dbReference>
<dbReference type="Proteomes" id="UP000236333">
    <property type="component" value="Unassembled WGS sequence"/>
</dbReference>
<feature type="region of interest" description="Disordered" evidence="2">
    <location>
        <begin position="209"/>
        <end position="242"/>
    </location>
</feature>
<organism evidence="4 5">
    <name type="scientific">Tetrabaena socialis</name>
    <dbReference type="NCBI Taxonomy" id="47790"/>
    <lineage>
        <taxon>Eukaryota</taxon>
        <taxon>Viridiplantae</taxon>
        <taxon>Chlorophyta</taxon>
        <taxon>core chlorophytes</taxon>
        <taxon>Chlorophyceae</taxon>
        <taxon>CS clade</taxon>
        <taxon>Chlamydomonadales</taxon>
        <taxon>Tetrabaenaceae</taxon>
        <taxon>Tetrabaena</taxon>
    </lineage>
</organism>
<evidence type="ECO:0000259" key="3">
    <source>
        <dbReference type="Pfam" id="PF00085"/>
    </source>
</evidence>
<evidence type="ECO:0000313" key="5">
    <source>
        <dbReference type="Proteomes" id="UP000236333"/>
    </source>
</evidence>
<dbReference type="Pfam" id="PF00085">
    <property type="entry name" value="Thioredoxin"/>
    <property type="match status" value="1"/>
</dbReference>
<evidence type="ECO:0000256" key="2">
    <source>
        <dbReference type="SAM" id="MobiDB-lite"/>
    </source>
</evidence>
<name>A0A2J7ZP94_9CHLO</name>
<dbReference type="OrthoDB" id="10257948at2759"/>
<sequence length="242" mass="27475">MSDKPFAAEAAQFGQAMNSINYSQVVEAAVRDYKRDVMDKQPQAGGKTMHQVVAMDDLMEDEELQKLHEDRIARLKAEREKRNQQAQKGHGTYGEISEGDFLEIVTQTDFVVVHFFHREFERCKIMDKHLQPLAHKYFNTRFIKVSAPDSPFFTVKLNIQMLPCIVGFSKGVAVGRITGFEGMGGRDDFPTSVLEDHLLVMGVITLPERNREDEDRTDGPGKNVRKSSHFSKTASDEDSDFE</sequence>
<feature type="compositionally biased region" description="Basic and acidic residues" evidence="2">
    <location>
        <begin position="209"/>
        <end position="219"/>
    </location>
</feature>
<comment type="caution">
    <text evidence="4">The sequence shown here is derived from an EMBL/GenBank/DDBJ whole genome shotgun (WGS) entry which is preliminary data.</text>
</comment>
<dbReference type="Gene3D" id="3.40.30.10">
    <property type="entry name" value="Glutaredoxin"/>
    <property type="match status" value="1"/>
</dbReference>
<dbReference type="InterPro" id="IPR013766">
    <property type="entry name" value="Thioredoxin_domain"/>
</dbReference>
<dbReference type="PANTHER" id="PTHR21148">
    <property type="entry name" value="THIOREDOXIN DOMAIN-CONTAINING PROTEIN 9"/>
    <property type="match status" value="1"/>
</dbReference>